<comment type="similarity">
    <text evidence="3">Belongs to the YAE1 family.</text>
</comment>
<keyword evidence="7" id="KW-0539">Nucleus</keyword>
<comment type="subcellular location">
    <subcellularLocation>
        <location evidence="2">Cytoplasm</location>
    </subcellularLocation>
    <subcellularLocation>
        <location evidence="1">Nucleus</location>
    </subcellularLocation>
</comment>
<dbReference type="InterPro" id="IPR019191">
    <property type="entry name" value="Essential_protein_Yae1_N"/>
</dbReference>
<dbReference type="PANTHER" id="PTHR18829">
    <property type="entry name" value="PROTEIN YAE1 HOMOLOG"/>
    <property type="match status" value="1"/>
</dbReference>
<evidence type="ECO:0000259" key="9">
    <source>
        <dbReference type="Pfam" id="PF09811"/>
    </source>
</evidence>
<evidence type="ECO:0000256" key="5">
    <source>
        <dbReference type="ARBA" id="ARBA00018400"/>
    </source>
</evidence>
<accession>A0AA38H8R3</accession>
<evidence type="ECO:0000256" key="3">
    <source>
        <dbReference type="ARBA" id="ARBA00007096"/>
    </source>
</evidence>
<dbReference type="RefSeq" id="XP_052946205.1">
    <property type="nucleotide sequence ID" value="XM_053087026.1"/>
</dbReference>
<dbReference type="PANTHER" id="PTHR18829:SF0">
    <property type="entry name" value="PROTEIN YAE1 HOMOLOG"/>
    <property type="match status" value="1"/>
</dbReference>
<dbReference type="GO" id="GO:0005737">
    <property type="term" value="C:cytoplasm"/>
    <property type="evidence" value="ECO:0007669"/>
    <property type="project" value="UniProtKB-SubCell"/>
</dbReference>
<sequence>MDSDDDWLEAGPSNQGSSADPLVEQEYQRLATRYTDAGYREGITDGKLTTLQEGFDSSFAASVPPSRRLGQVRGQANALLAYLTRSTPGTSSARASTSMSGPVYLAELVEAARELVQDLARVKRVQVLSRDIERERHEQEEHGGEDVFELEPTEEREMEGLEDALGSLGQKAKANGSDEVREGQLLDVFEYRLKALKGRLRA</sequence>
<dbReference type="GO" id="GO:0005634">
    <property type="term" value="C:nucleus"/>
    <property type="evidence" value="ECO:0007669"/>
    <property type="project" value="UniProtKB-SubCell"/>
</dbReference>
<proteinExistence type="inferred from homology"/>
<dbReference type="GeneID" id="77726227"/>
<dbReference type="Pfam" id="PF09811">
    <property type="entry name" value="Yae1_N"/>
    <property type="match status" value="1"/>
</dbReference>
<dbReference type="AlphaFoldDB" id="A0AA38H8R3"/>
<evidence type="ECO:0000256" key="8">
    <source>
        <dbReference type="SAM" id="MobiDB-lite"/>
    </source>
</evidence>
<dbReference type="Proteomes" id="UP001164286">
    <property type="component" value="Unassembled WGS sequence"/>
</dbReference>
<name>A0AA38H8R3_9TREE</name>
<evidence type="ECO:0000313" key="11">
    <source>
        <dbReference type="Proteomes" id="UP001164286"/>
    </source>
</evidence>
<dbReference type="EMBL" id="JAKWFO010000005">
    <property type="protein sequence ID" value="KAI9636428.1"/>
    <property type="molecule type" value="Genomic_DNA"/>
</dbReference>
<feature type="region of interest" description="Disordered" evidence="8">
    <location>
        <begin position="1"/>
        <end position="27"/>
    </location>
</feature>
<keyword evidence="11" id="KW-1185">Reference proteome</keyword>
<feature type="domain" description="Essential protein Yae1 N-terminal" evidence="9">
    <location>
        <begin position="38"/>
        <end position="75"/>
    </location>
</feature>
<evidence type="ECO:0000256" key="2">
    <source>
        <dbReference type="ARBA" id="ARBA00004496"/>
    </source>
</evidence>
<dbReference type="InterPro" id="IPR038881">
    <property type="entry name" value="Yae1-like"/>
</dbReference>
<evidence type="ECO:0000256" key="7">
    <source>
        <dbReference type="ARBA" id="ARBA00023242"/>
    </source>
</evidence>
<protein>
    <recommendedName>
        <fullName evidence="5">Protein YAE1</fullName>
    </recommendedName>
    <alternativeName>
        <fullName evidence="4">Protein yae1</fullName>
    </alternativeName>
</protein>
<evidence type="ECO:0000256" key="4">
    <source>
        <dbReference type="ARBA" id="ARBA00017286"/>
    </source>
</evidence>
<comment type="caution">
    <text evidence="10">The sequence shown here is derived from an EMBL/GenBank/DDBJ whole genome shotgun (WGS) entry which is preliminary data.</text>
</comment>
<feature type="compositionally biased region" description="Basic and acidic residues" evidence="8">
    <location>
        <begin position="135"/>
        <end position="145"/>
    </location>
</feature>
<evidence type="ECO:0000256" key="6">
    <source>
        <dbReference type="ARBA" id="ARBA00022490"/>
    </source>
</evidence>
<feature type="region of interest" description="Disordered" evidence="8">
    <location>
        <begin position="135"/>
        <end position="158"/>
    </location>
</feature>
<organism evidence="10 11">
    <name type="scientific">Dioszegia hungarica</name>
    <dbReference type="NCBI Taxonomy" id="4972"/>
    <lineage>
        <taxon>Eukaryota</taxon>
        <taxon>Fungi</taxon>
        <taxon>Dikarya</taxon>
        <taxon>Basidiomycota</taxon>
        <taxon>Agaricomycotina</taxon>
        <taxon>Tremellomycetes</taxon>
        <taxon>Tremellales</taxon>
        <taxon>Bulleribasidiaceae</taxon>
        <taxon>Dioszegia</taxon>
    </lineage>
</organism>
<gene>
    <name evidence="10" type="ORF">MKK02DRAFT_25354</name>
</gene>
<evidence type="ECO:0000256" key="1">
    <source>
        <dbReference type="ARBA" id="ARBA00004123"/>
    </source>
</evidence>
<reference evidence="10" key="1">
    <citation type="journal article" date="2022" name="G3 (Bethesda)">
        <title>High quality genome of the basidiomycete yeast Dioszegia hungarica PDD-24b-2 isolated from cloud water.</title>
        <authorList>
            <person name="Jarrige D."/>
            <person name="Haridas S."/>
            <person name="Bleykasten-Grosshans C."/>
            <person name="Joly M."/>
            <person name="Nadalig T."/>
            <person name="Sancelme M."/>
            <person name="Vuilleumier S."/>
            <person name="Grigoriev I.V."/>
            <person name="Amato P."/>
            <person name="Bringel F."/>
        </authorList>
    </citation>
    <scope>NUCLEOTIDE SEQUENCE</scope>
    <source>
        <strain evidence="10">PDD-24b-2</strain>
    </source>
</reference>
<keyword evidence="6" id="KW-0963">Cytoplasm</keyword>
<evidence type="ECO:0000313" key="10">
    <source>
        <dbReference type="EMBL" id="KAI9636428.1"/>
    </source>
</evidence>